<dbReference type="Gene3D" id="3.40.50.150">
    <property type="entry name" value="Vaccinia Virus protein VP39"/>
    <property type="match status" value="1"/>
</dbReference>
<dbReference type="Proteomes" id="UP000190774">
    <property type="component" value="Unassembled WGS sequence"/>
</dbReference>
<protein>
    <submittedName>
        <fullName evidence="1">Methyltransferase domain-containing protein</fullName>
    </submittedName>
</protein>
<dbReference type="OrthoDB" id="292252at2"/>
<dbReference type="GO" id="GO:0008168">
    <property type="term" value="F:methyltransferase activity"/>
    <property type="evidence" value="ECO:0007669"/>
    <property type="project" value="UniProtKB-KW"/>
</dbReference>
<organism evidence="1 2">
    <name type="scientific">Prosthecobacter debontii</name>
    <dbReference type="NCBI Taxonomy" id="48467"/>
    <lineage>
        <taxon>Bacteria</taxon>
        <taxon>Pseudomonadati</taxon>
        <taxon>Verrucomicrobiota</taxon>
        <taxon>Verrucomicrobiia</taxon>
        <taxon>Verrucomicrobiales</taxon>
        <taxon>Verrucomicrobiaceae</taxon>
        <taxon>Prosthecobacter</taxon>
    </lineage>
</organism>
<dbReference type="AlphaFoldDB" id="A0A1T4X5P9"/>
<evidence type="ECO:0000313" key="2">
    <source>
        <dbReference type="Proteomes" id="UP000190774"/>
    </source>
</evidence>
<keyword evidence="1" id="KW-0808">Transferase</keyword>
<dbReference type="CDD" id="cd02440">
    <property type="entry name" value="AdoMet_MTases"/>
    <property type="match status" value="1"/>
</dbReference>
<keyword evidence="1" id="KW-0489">Methyltransferase</keyword>
<dbReference type="GO" id="GO:0032259">
    <property type="term" value="P:methylation"/>
    <property type="evidence" value="ECO:0007669"/>
    <property type="project" value="UniProtKB-KW"/>
</dbReference>
<proteinExistence type="predicted"/>
<dbReference type="SUPFAM" id="SSF53335">
    <property type="entry name" value="S-adenosyl-L-methionine-dependent methyltransferases"/>
    <property type="match status" value="1"/>
</dbReference>
<dbReference type="InterPro" id="IPR029063">
    <property type="entry name" value="SAM-dependent_MTases_sf"/>
</dbReference>
<keyword evidence="2" id="KW-1185">Reference proteome</keyword>
<accession>A0A1T4X5P9</accession>
<dbReference type="RefSeq" id="WP_078812291.1">
    <property type="nucleotide sequence ID" value="NZ_FUYE01000003.1"/>
</dbReference>
<dbReference type="EMBL" id="FUYE01000003">
    <property type="protein sequence ID" value="SKA84990.1"/>
    <property type="molecule type" value="Genomic_DNA"/>
</dbReference>
<reference evidence="2" key="1">
    <citation type="submission" date="2017-02" db="EMBL/GenBank/DDBJ databases">
        <authorList>
            <person name="Varghese N."/>
            <person name="Submissions S."/>
        </authorList>
    </citation>
    <scope>NUCLEOTIDE SEQUENCE [LARGE SCALE GENOMIC DNA]</scope>
    <source>
        <strain evidence="2">ATCC 700200</strain>
    </source>
</reference>
<gene>
    <name evidence="1" type="ORF">SAMN02745166_01083</name>
</gene>
<sequence>MDKPPVFTQDWTTHHFSKWREVLGPFAGREKLRGLELGSFEGRSALFFLQEIATHPTARLICMDHWRDREIHGRFLHNILSAGVHDRCEVRKGDSHQMLRSIRQRFDFIYIDADHRAEAVLTDAVLAWPILLPGGVLIFDDYEWEKAGQKPPKLGIDAFLQVFAGQFEVLHIGWQVILKKV</sequence>
<dbReference type="Pfam" id="PF13578">
    <property type="entry name" value="Methyltransf_24"/>
    <property type="match status" value="1"/>
</dbReference>
<name>A0A1T4X5P9_9BACT</name>
<evidence type="ECO:0000313" key="1">
    <source>
        <dbReference type="EMBL" id="SKA84990.1"/>
    </source>
</evidence>
<dbReference type="STRING" id="48467.SAMN02745166_01083"/>